<evidence type="ECO:0000313" key="1">
    <source>
        <dbReference type="EMBL" id="GBM22013.1"/>
    </source>
</evidence>
<sequence>MERSGPSLRGQWRRICQFFQLNARRRRNVNIMPQASFTVATPLTEWFDTDLSKPFHYITGRKLDINEFNMPEASMPDGYRRLSGLKPRLYFQTIAVPEFDSETSGVATWGKRGIDALGVSFRGRRGVRILLHLCHF</sequence>
<organism evidence="1 2">
    <name type="scientific">Araneus ventricosus</name>
    <name type="common">Orbweaver spider</name>
    <name type="synonym">Epeira ventricosa</name>
    <dbReference type="NCBI Taxonomy" id="182803"/>
    <lineage>
        <taxon>Eukaryota</taxon>
        <taxon>Metazoa</taxon>
        <taxon>Ecdysozoa</taxon>
        <taxon>Arthropoda</taxon>
        <taxon>Chelicerata</taxon>
        <taxon>Arachnida</taxon>
        <taxon>Araneae</taxon>
        <taxon>Araneomorphae</taxon>
        <taxon>Entelegynae</taxon>
        <taxon>Araneoidea</taxon>
        <taxon>Araneidae</taxon>
        <taxon>Araneus</taxon>
    </lineage>
</organism>
<protein>
    <submittedName>
        <fullName evidence="1">Uncharacterized protein</fullName>
    </submittedName>
</protein>
<dbReference type="EMBL" id="BGPR01000472">
    <property type="protein sequence ID" value="GBM22013.1"/>
    <property type="molecule type" value="Genomic_DNA"/>
</dbReference>
<name>A0A4Y2DYR1_ARAVE</name>
<proteinExistence type="predicted"/>
<reference evidence="1 2" key="1">
    <citation type="journal article" date="2019" name="Sci. Rep.">
        <title>Orb-weaving spider Araneus ventricosus genome elucidates the spidroin gene catalogue.</title>
        <authorList>
            <person name="Kono N."/>
            <person name="Nakamura H."/>
            <person name="Ohtoshi R."/>
            <person name="Moran D.A.P."/>
            <person name="Shinohara A."/>
            <person name="Yoshida Y."/>
            <person name="Fujiwara M."/>
            <person name="Mori M."/>
            <person name="Tomita M."/>
            <person name="Arakawa K."/>
        </authorList>
    </citation>
    <scope>NUCLEOTIDE SEQUENCE [LARGE SCALE GENOMIC DNA]</scope>
</reference>
<keyword evidence="2" id="KW-1185">Reference proteome</keyword>
<accession>A0A4Y2DYR1</accession>
<comment type="caution">
    <text evidence="1">The sequence shown here is derived from an EMBL/GenBank/DDBJ whole genome shotgun (WGS) entry which is preliminary data.</text>
</comment>
<evidence type="ECO:0000313" key="2">
    <source>
        <dbReference type="Proteomes" id="UP000499080"/>
    </source>
</evidence>
<dbReference type="AlphaFoldDB" id="A0A4Y2DYR1"/>
<dbReference type="Proteomes" id="UP000499080">
    <property type="component" value="Unassembled WGS sequence"/>
</dbReference>
<gene>
    <name evidence="1" type="ORF">AVEN_242686_1</name>
</gene>